<dbReference type="Proteomes" id="UP001520878">
    <property type="component" value="Unassembled WGS sequence"/>
</dbReference>
<accession>A0ABS8G2U1</accession>
<evidence type="ECO:0000313" key="1">
    <source>
        <dbReference type="EMBL" id="MCC2614848.1"/>
    </source>
</evidence>
<evidence type="ECO:0008006" key="3">
    <source>
        <dbReference type="Google" id="ProtNLM"/>
    </source>
</evidence>
<keyword evidence="2" id="KW-1185">Reference proteome</keyword>
<proteinExistence type="predicted"/>
<organism evidence="1 2">
    <name type="scientific">Fluctibacter halophilus</name>
    <dbReference type="NCBI Taxonomy" id="226011"/>
    <lineage>
        <taxon>Bacteria</taxon>
        <taxon>Pseudomonadati</taxon>
        <taxon>Pseudomonadota</taxon>
        <taxon>Gammaproteobacteria</taxon>
        <taxon>Alteromonadales</taxon>
        <taxon>Alteromonadaceae</taxon>
        <taxon>Fluctibacter</taxon>
    </lineage>
</organism>
<sequence length="53" mass="6266">MKRMKLSYSDAAELPECDHARHRRRAYYHGKYNRELTMLTVACLLYLVCSSLT</sequence>
<name>A0ABS8G2U1_9ALTE</name>
<dbReference type="RefSeq" id="WP_229156764.1">
    <property type="nucleotide sequence ID" value="NZ_JAJEWP010000001.1"/>
</dbReference>
<reference evidence="1 2" key="1">
    <citation type="submission" date="2021-10" db="EMBL/GenBank/DDBJ databases">
        <title>Draft genome of Aestuariibacter halophilus JC2043.</title>
        <authorList>
            <person name="Emsley S.A."/>
            <person name="Pfannmuller K.M."/>
            <person name="Ushijima B."/>
            <person name="Saw J.H."/>
            <person name="Videau P."/>
        </authorList>
    </citation>
    <scope>NUCLEOTIDE SEQUENCE [LARGE SCALE GENOMIC DNA]</scope>
    <source>
        <strain evidence="1 2">JC2043</strain>
    </source>
</reference>
<comment type="caution">
    <text evidence="1">The sequence shown here is derived from an EMBL/GenBank/DDBJ whole genome shotgun (WGS) entry which is preliminary data.</text>
</comment>
<dbReference type="EMBL" id="JAJEWP010000001">
    <property type="protein sequence ID" value="MCC2614848.1"/>
    <property type="molecule type" value="Genomic_DNA"/>
</dbReference>
<evidence type="ECO:0000313" key="2">
    <source>
        <dbReference type="Proteomes" id="UP001520878"/>
    </source>
</evidence>
<gene>
    <name evidence="1" type="ORF">LJ739_01175</name>
</gene>
<protein>
    <recommendedName>
        <fullName evidence="3">Transposase</fullName>
    </recommendedName>
</protein>